<dbReference type="AlphaFoldDB" id="A0A8S4GDY5"/>
<dbReference type="InterPro" id="IPR015925">
    <property type="entry name" value="Ryanodine_IP3_receptor"/>
</dbReference>
<proteinExistence type="predicted"/>
<dbReference type="PANTHER" id="PTHR13715:SF102">
    <property type="entry name" value="INOSITOL 1,4,5-TRISPHOSPHATE RECEPTOR"/>
    <property type="match status" value="1"/>
</dbReference>
<dbReference type="SUPFAM" id="SSF100909">
    <property type="entry name" value="IP3 receptor type 1 binding core, domain 2"/>
    <property type="match status" value="1"/>
</dbReference>
<dbReference type="GO" id="GO:0070679">
    <property type="term" value="F:inositol 1,4,5 trisphosphate binding"/>
    <property type="evidence" value="ECO:0007669"/>
    <property type="project" value="TreeGrafter"/>
</dbReference>
<feature type="chain" id="PRO_5035934834" evidence="1">
    <location>
        <begin position="23"/>
        <end position="193"/>
    </location>
</feature>
<dbReference type="EMBL" id="CAJHNJ030000493">
    <property type="protein sequence ID" value="CAG9138104.1"/>
    <property type="molecule type" value="Genomic_DNA"/>
</dbReference>
<dbReference type="Proteomes" id="UP000653454">
    <property type="component" value="Unassembled WGS sequence"/>
</dbReference>
<comment type="caution">
    <text evidence="2">The sequence shown here is derived from an EMBL/GenBank/DDBJ whole genome shotgun (WGS) entry which is preliminary data.</text>
</comment>
<reference evidence="2" key="1">
    <citation type="submission" date="2020-11" db="EMBL/GenBank/DDBJ databases">
        <authorList>
            <person name="Whiteford S."/>
        </authorList>
    </citation>
    <scope>NUCLEOTIDE SEQUENCE</scope>
</reference>
<dbReference type="InterPro" id="IPR035910">
    <property type="entry name" value="RyR/IP3R_RIH_dom_sf"/>
</dbReference>
<dbReference type="GO" id="GO:0005886">
    <property type="term" value="C:plasma membrane"/>
    <property type="evidence" value="ECO:0007669"/>
    <property type="project" value="TreeGrafter"/>
</dbReference>
<evidence type="ECO:0000256" key="1">
    <source>
        <dbReference type="SAM" id="SignalP"/>
    </source>
</evidence>
<dbReference type="GO" id="GO:0005509">
    <property type="term" value="F:calcium ion binding"/>
    <property type="evidence" value="ECO:0007669"/>
    <property type="project" value="TreeGrafter"/>
</dbReference>
<organism evidence="2 3">
    <name type="scientific">Plutella xylostella</name>
    <name type="common">Diamondback moth</name>
    <name type="synonym">Plutella maculipennis</name>
    <dbReference type="NCBI Taxonomy" id="51655"/>
    <lineage>
        <taxon>Eukaryota</taxon>
        <taxon>Metazoa</taxon>
        <taxon>Ecdysozoa</taxon>
        <taxon>Arthropoda</taxon>
        <taxon>Hexapoda</taxon>
        <taxon>Insecta</taxon>
        <taxon>Pterygota</taxon>
        <taxon>Neoptera</taxon>
        <taxon>Endopterygota</taxon>
        <taxon>Lepidoptera</taxon>
        <taxon>Glossata</taxon>
        <taxon>Ditrysia</taxon>
        <taxon>Yponomeutoidea</taxon>
        <taxon>Plutellidae</taxon>
        <taxon>Plutella</taxon>
    </lineage>
</organism>
<dbReference type="GO" id="GO:0035091">
    <property type="term" value="F:phosphatidylinositol binding"/>
    <property type="evidence" value="ECO:0007669"/>
    <property type="project" value="TreeGrafter"/>
</dbReference>
<name>A0A8S4GDY5_PLUXY</name>
<dbReference type="PANTHER" id="PTHR13715">
    <property type="entry name" value="RYANODINE RECEPTOR AND IP3 RECEPTOR"/>
    <property type="match status" value="1"/>
</dbReference>
<gene>
    <name evidence="2" type="ORF">PLXY2_LOCUS16353</name>
</gene>
<dbReference type="GO" id="GO:0030667">
    <property type="term" value="C:secretory granule membrane"/>
    <property type="evidence" value="ECO:0007669"/>
    <property type="project" value="TreeGrafter"/>
</dbReference>
<accession>A0A8S4GDY5</accession>
<keyword evidence="3" id="KW-1185">Reference proteome</keyword>
<dbReference type="GO" id="GO:0016529">
    <property type="term" value="C:sarcoplasmic reticulum"/>
    <property type="evidence" value="ECO:0007669"/>
    <property type="project" value="TreeGrafter"/>
</dbReference>
<protein>
    <submittedName>
        <fullName evidence="2">(diamondback moth) hypothetical protein</fullName>
    </submittedName>
</protein>
<dbReference type="GO" id="GO:0005220">
    <property type="term" value="F:inositol 1,4,5-trisphosphate-gated calcium channel activity"/>
    <property type="evidence" value="ECO:0007669"/>
    <property type="project" value="TreeGrafter"/>
</dbReference>
<keyword evidence="1" id="KW-0732">Signal</keyword>
<evidence type="ECO:0000313" key="2">
    <source>
        <dbReference type="EMBL" id="CAG9138104.1"/>
    </source>
</evidence>
<feature type="signal peptide" evidence="1">
    <location>
        <begin position="1"/>
        <end position="22"/>
    </location>
</feature>
<dbReference type="GO" id="GO:0005789">
    <property type="term" value="C:endoplasmic reticulum membrane"/>
    <property type="evidence" value="ECO:0007669"/>
    <property type="project" value="TreeGrafter"/>
</dbReference>
<dbReference type="GO" id="GO:0051209">
    <property type="term" value="P:release of sequestered calcium ion into cytosol"/>
    <property type="evidence" value="ECO:0007669"/>
    <property type="project" value="TreeGrafter"/>
</dbReference>
<evidence type="ECO:0000313" key="3">
    <source>
        <dbReference type="Proteomes" id="UP000653454"/>
    </source>
</evidence>
<sequence>MKFSAAAPKFLSLFLWTNFSLTSRPSTGRKTRMSRLEKSIPLHSLSKPRDVQLLVSDADVESYKQIKADLDLLRQSVEKSELWVFNKGRAGIADESDVRTGAPGAGGATLERNASLDNVLDPGRASKSEHINEYRKIKEILERMIRYCTHGNSGAGDPRKPRRHEQRLLRNIGVHNVVLDLLQVPTVWNTSHL</sequence>